<feature type="transmembrane region" description="Helical" evidence="1">
    <location>
        <begin position="31"/>
        <end position="54"/>
    </location>
</feature>
<organism evidence="3">
    <name type="scientific">hydrothermal vent metagenome</name>
    <dbReference type="NCBI Taxonomy" id="652676"/>
    <lineage>
        <taxon>unclassified sequences</taxon>
        <taxon>metagenomes</taxon>
        <taxon>ecological metagenomes</taxon>
    </lineage>
</organism>
<dbReference type="EMBL" id="UOFT01000027">
    <property type="protein sequence ID" value="VAW92567.1"/>
    <property type="molecule type" value="Genomic_DNA"/>
</dbReference>
<dbReference type="Gene3D" id="6.10.140.1340">
    <property type="match status" value="1"/>
</dbReference>
<accession>A0A3B0ZYW3</accession>
<evidence type="ECO:0000313" key="3">
    <source>
        <dbReference type="EMBL" id="VAW92567.1"/>
    </source>
</evidence>
<evidence type="ECO:0000259" key="2">
    <source>
        <dbReference type="Pfam" id="PF11127"/>
    </source>
</evidence>
<gene>
    <name evidence="3" type="ORF">MNBD_GAMMA23-2410</name>
</gene>
<name>A0A3B0ZYW3_9ZZZZ</name>
<evidence type="ECO:0000256" key="1">
    <source>
        <dbReference type="SAM" id="Phobius"/>
    </source>
</evidence>
<reference evidence="3" key="1">
    <citation type="submission" date="2018-06" db="EMBL/GenBank/DDBJ databases">
        <authorList>
            <person name="Zhirakovskaya E."/>
        </authorList>
    </citation>
    <scope>NUCLEOTIDE SEQUENCE</scope>
</reference>
<feature type="transmembrane region" description="Helical" evidence="1">
    <location>
        <begin position="7"/>
        <end position="25"/>
    </location>
</feature>
<keyword evidence="1" id="KW-1133">Transmembrane helix</keyword>
<dbReference type="InterPro" id="IPR021309">
    <property type="entry name" value="YgaP-like_TM"/>
</dbReference>
<keyword evidence="1" id="KW-0812">Transmembrane</keyword>
<proteinExistence type="predicted"/>
<keyword evidence="1" id="KW-0472">Membrane</keyword>
<protein>
    <recommendedName>
        <fullName evidence="2">Inner membrane protein YgaP-like transmembrane domain-containing protein</fullName>
    </recommendedName>
</protein>
<dbReference type="AlphaFoldDB" id="A0A3B0ZYW3"/>
<dbReference type="Pfam" id="PF11127">
    <property type="entry name" value="YgaP-like_TM"/>
    <property type="match status" value="1"/>
</dbReference>
<feature type="domain" description="Inner membrane protein YgaP-like transmembrane" evidence="2">
    <location>
        <begin position="2"/>
        <end position="62"/>
    </location>
</feature>
<sequence>MSVEKTLFAFAGVMVMLTSLLAMYHNPLWTWATVFVGFNMFQSVFTGICPPGWLMKKFGMKTESELATQN</sequence>